<name>A0A927R199_9ACTN</name>
<protein>
    <submittedName>
        <fullName evidence="2">LPS sulfotransferase NodH</fullName>
    </submittedName>
</protein>
<feature type="domain" description="Sulphotransferase Stf0" evidence="1">
    <location>
        <begin position="5"/>
        <end position="244"/>
    </location>
</feature>
<keyword evidence="3" id="KW-1185">Reference proteome</keyword>
<dbReference type="EMBL" id="JADBEB010000001">
    <property type="protein sequence ID" value="MBE1489493.1"/>
    <property type="molecule type" value="Genomic_DNA"/>
</dbReference>
<dbReference type="AlphaFoldDB" id="A0A927R199"/>
<sequence length="266" mass="29712">MVLEYIVCANPRSGSSLLCSTLASVPGAGAPREVFFRGSVHVNLTAWGGAAPGSTRQQPKPSAGFDYLRHARQFAVQNGARAAKVHWDQVSWCRERLGIDPFELFERRGPELMHIYVWRDDMVAQAVSAMIAEATRIYHRRTSEPTVDIENSAGPASKPPEYEFSFLVNYLGVIQEDEKSWRRYFDERGIAPYLVRYEDLAADPAGAATEALAYLRVRHTVVPNSDLEVLRTSLNKEFAERFRTELVGSGIAAGLPPEVRKRCGLR</sequence>
<gene>
    <name evidence="2" type="ORF">H4W31_005131</name>
</gene>
<dbReference type="Proteomes" id="UP000649753">
    <property type="component" value="Unassembled WGS sequence"/>
</dbReference>
<accession>A0A927R199</accession>
<dbReference type="SUPFAM" id="SSF52540">
    <property type="entry name" value="P-loop containing nucleoside triphosphate hydrolases"/>
    <property type="match status" value="1"/>
</dbReference>
<dbReference type="InterPro" id="IPR027417">
    <property type="entry name" value="P-loop_NTPase"/>
</dbReference>
<evidence type="ECO:0000259" key="1">
    <source>
        <dbReference type="Pfam" id="PF09037"/>
    </source>
</evidence>
<organism evidence="2 3">
    <name type="scientific">Plantactinospora soyae</name>
    <dbReference type="NCBI Taxonomy" id="1544732"/>
    <lineage>
        <taxon>Bacteria</taxon>
        <taxon>Bacillati</taxon>
        <taxon>Actinomycetota</taxon>
        <taxon>Actinomycetes</taxon>
        <taxon>Micromonosporales</taxon>
        <taxon>Micromonosporaceae</taxon>
        <taxon>Plantactinospora</taxon>
    </lineage>
</organism>
<evidence type="ECO:0000313" key="3">
    <source>
        <dbReference type="Proteomes" id="UP000649753"/>
    </source>
</evidence>
<proteinExistence type="predicted"/>
<evidence type="ECO:0000313" key="2">
    <source>
        <dbReference type="EMBL" id="MBE1489493.1"/>
    </source>
</evidence>
<comment type="caution">
    <text evidence="2">The sequence shown here is derived from an EMBL/GenBank/DDBJ whole genome shotgun (WGS) entry which is preliminary data.</text>
</comment>
<reference evidence="2" key="1">
    <citation type="submission" date="2020-10" db="EMBL/GenBank/DDBJ databases">
        <title>Sequencing the genomes of 1000 actinobacteria strains.</title>
        <authorList>
            <person name="Klenk H.-P."/>
        </authorList>
    </citation>
    <scope>NUCLEOTIDE SEQUENCE</scope>
    <source>
        <strain evidence="2">DSM 46832</strain>
    </source>
</reference>
<dbReference type="Gene3D" id="3.40.50.300">
    <property type="entry name" value="P-loop containing nucleotide triphosphate hydrolases"/>
    <property type="match status" value="1"/>
</dbReference>
<dbReference type="InterPro" id="IPR024628">
    <property type="entry name" value="Sulfotransferase_Stf0_dom"/>
</dbReference>
<dbReference type="Pfam" id="PF09037">
    <property type="entry name" value="Sulphotransf"/>
    <property type="match status" value="1"/>
</dbReference>
<dbReference type="RefSeq" id="WP_192768962.1">
    <property type="nucleotide sequence ID" value="NZ_JADBEB010000001.1"/>
</dbReference>